<evidence type="ECO:0000313" key="1">
    <source>
        <dbReference type="EMBL" id="MBK1659191.1"/>
    </source>
</evidence>
<evidence type="ECO:0000313" key="2">
    <source>
        <dbReference type="Proteomes" id="UP000697995"/>
    </source>
</evidence>
<reference evidence="1 2" key="1">
    <citation type="journal article" date="2020" name="Microorganisms">
        <title>Osmotic Adaptation and Compatible Solute Biosynthesis of Phototrophic Bacteria as Revealed from Genome Analyses.</title>
        <authorList>
            <person name="Imhoff J.F."/>
            <person name="Rahn T."/>
            <person name="Kunzel S."/>
            <person name="Keller A."/>
            <person name="Neulinger S.C."/>
        </authorList>
    </citation>
    <scope>NUCLEOTIDE SEQUENCE [LARGE SCALE GENOMIC DNA]</scope>
    <source>
        <strain evidence="1 2">DSM 15382</strain>
    </source>
</reference>
<evidence type="ECO:0008006" key="3">
    <source>
        <dbReference type="Google" id="ProtNLM"/>
    </source>
</evidence>
<dbReference type="EMBL" id="NRSG01000088">
    <property type="protein sequence ID" value="MBK1659191.1"/>
    <property type="molecule type" value="Genomic_DNA"/>
</dbReference>
<proteinExistence type="predicted"/>
<sequence length="167" mass="17911">MHRNGPLLPLFLLLAGCEAMNQPTVLDRLFEPERYARPAAPVPALPPPVPALPAPPAAPVVAMDPIPDPEPAMAAPAAATAPALDEAARLRLTLRRNPWLSRFWSELTAAQQLRVERALRRAAGAPAEEPAGTWDAMGLSDRAGLVFGDRPEEAPERQAAGNWASWP</sequence>
<dbReference type="RefSeq" id="WP_133218633.1">
    <property type="nucleotide sequence ID" value="NZ_NRSG01000088.1"/>
</dbReference>
<keyword evidence="2" id="KW-1185">Reference proteome</keyword>
<protein>
    <recommendedName>
        <fullName evidence="3">Beta-barrel assembly machine subunit BamF</fullName>
    </recommendedName>
</protein>
<comment type="caution">
    <text evidence="1">The sequence shown here is derived from an EMBL/GenBank/DDBJ whole genome shotgun (WGS) entry which is preliminary data.</text>
</comment>
<name>A0ABS1CY04_9PROT</name>
<gene>
    <name evidence="1" type="ORF">CKO45_13200</name>
</gene>
<accession>A0ABS1CY04</accession>
<dbReference type="PROSITE" id="PS51257">
    <property type="entry name" value="PROKAR_LIPOPROTEIN"/>
    <property type="match status" value="1"/>
</dbReference>
<dbReference type="Proteomes" id="UP000697995">
    <property type="component" value="Unassembled WGS sequence"/>
</dbReference>
<organism evidence="1 2">
    <name type="scientific">Paracraurococcus ruber</name>
    <dbReference type="NCBI Taxonomy" id="77675"/>
    <lineage>
        <taxon>Bacteria</taxon>
        <taxon>Pseudomonadati</taxon>
        <taxon>Pseudomonadota</taxon>
        <taxon>Alphaproteobacteria</taxon>
        <taxon>Acetobacterales</taxon>
        <taxon>Roseomonadaceae</taxon>
        <taxon>Paracraurococcus</taxon>
    </lineage>
</organism>